<feature type="transmembrane region" description="Helical" evidence="2">
    <location>
        <begin position="266"/>
        <end position="287"/>
    </location>
</feature>
<name>A0A9Q9EPG2_9PEZI</name>
<gene>
    <name evidence="4" type="ORF">Slin15195_G109630</name>
</gene>
<dbReference type="OrthoDB" id="5101370at2759"/>
<feature type="region of interest" description="Disordered" evidence="1">
    <location>
        <begin position="153"/>
        <end position="264"/>
    </location>
</feature>
<proteinExistence type="predicted"/>
<keyword evidence="2" id="KW-0812">Transmembrane</keyword>
<sequence>MKVRSQAAAALAVAGVSAQTPSAYPGDDAPLSYVTVTYDNCPTASIQTMITVTNGVTVTYCPECHHDQPTPKPTKPGYTTVYTTTYSSVCETGLVPVTHTITETCDEPEPTWTPGPSHVPQGYTTTVKECTACDGGHKTKPVLVTVTEPCDCEATSGTSLGPKPTPTNDKPKPTGDKPEPTGDKPAPSGSKPTDDEHVPTGPGATNPTAAPYPTPSTTTKKCPGPDCVATGTGNLPAPPADSTTPGGSTPPEETDGTTPPPYTGAAASYSSLGFAALSIVIGALAFAL</sequence>
<evidence type="ECO:0000256" key="1">
    <source>
        <dbReference type="SAM" id="MobiDB-lite"/>
    </source>
</evidence>
<reference evidence="4" key="1">
    <citation type="submission" date="2022-06" db="EMBL/GenBank/DDBJ databases">
        <title>Complete genome sequences of two strains of the flax pathogen Septoria linicola.</title>
        <authorList>
            <person name="Lapalu N."/>
            <person name="Simon A."/>
            <person name="Demenou B."/>
            <person name="Paumier D."/>
            <person name="Guillot M.-P."/>
            <person name="Gout L."/>
            <person name="Valade R."/>
        </authorList>
    </citation>
    <scope>NUCLEOTIDE SEQUENCE</scope>
    <source>
        <strain evidence="4">SE15195</strain>
    </source>
</reference>
<keyword evidence="2" id="KW-0472">Membrane</keyword>
<evidence type="ECO:0000256" key="2">
    <source>
        <dbReference type="SAM" id="Phobius"/>
    </source>
</evidence>
<dbReference type="EMBL" id="CP099427">
    <property type="protein sequence ID" value="USW57644.1"/>
    <property type="molecule type" value="Genomic_DNA"/>
</dbReference>
<protein>
    <submittedName>
        <fullName evidence="4">Uncharacterized protein</fullName>
    </submittedName>
</protein>
<keyword evidence="5" id="KW-1185">Reference proteome</keyword>
<organism evidence="4 5">
    <name type="scientific">Septoria linicola</name>
    <dbReference type="NCBI Taxonomy" id="215465"/>
    <lineage>
        <taxon>Eukaryota</taxon>
        <taxon>Fungi</taxon>
        <taxon>Dikarya</taxon>
        <taxon>Ascomycota</taxon>
        <taxon>Pezizomycotina</taxon>
        <taxon>Dothideomycetes</taxon>
        <taxon>Dothideomycetidae</taxon>
        <taxon>Mycosphaerellales</taxon>
        <taxon>Mycosphaerellaceae</taxon>
        <taxon>Septoria</taxon>
    </lineage>
</organism>
<feature type="chain" id="PRO_5040250826" evidence="3">
    <location>
        <begin position="19"/>
        <end position="288"/>
    </location>
</feature>
<feature type="compositionally biased region" description="Low complexity" evidence="1">
    <location>
        <begin position="199"/>
        <end position="225"/>
    </location>
</feature>
<keyword evidence="2" id="KW-1133">Transmembrane helix</keyword>
<dbReference type="Proteomes" id="UP001056384">
    <property type="component" value="Chromosome 10"/>
</dbReference>
<keyword evidence="3" id="KW-0732">Signal</keyword>
<feature type="compositionally biased region" description="Low complexity" evidence="1">
    <location>
        <begin position="240"/>
        <end position="251"/>
    </location>
</feature>
<feature type="compositionally biased region" description="Basic and acidic residues" evidence="1">
    <location>
        <begin position="169"/>
        <end position="182"/>
    </location>
</feature>
<accession>A0A9Q9EPG2</accession>
<feature type="signal peptide" evidence="3">
    <location>
        <begin position="1"/>
        <end position="18"/>
    </location>
</feature>
<evidence type="ECO:0000313" key="4">
    <source>
        <dbReference type="EMBL" id="USW57644.1"/>
    </source>
</evidence>
<evidence type="ECO:0000256" key="3">
    <source>
        <dbReference type="SAM" id="SignalP"/>
    </source>
</evidence>
<dbReference type="AlphaFoldDB" id="A0A9Q9EPG2"/>
<evidence type="ECO:0000313" key="5">
    <source>
        <dbReference type="Proteomes" id="UP001056384"/>
    </source>
</evidence>